<dbReference type="RefSeq" id="WP_024071522.1">
    <property type="nucleotide sequence ID" value="NC_023062.1"/>
</dbReference>
<evidence type="ECO:0008006" key="4">
    <source>
        <dbReference type="Google" id="ProtNLM"/>
    </source>
</evidence>
<name>A0ABN4BLZ7_9MOLU</name>
<keyword evidence="3" id="KW-1185">Reference proteome</keyword>
<feature type="region of interest" description="Disordered" evidence="1">
    <location>
        <begin position="71"/>
        <end position="103"/>
    </location>
</feature>
<proteinExistence type="predicted"/>
<evidence type="ECO:0000313" key="3">
    <source>
        <dbReference type="Proteomes" id="UP000018745"/>
    </source>
</evidence>
<organism evidence="2 3">
    <name type="scientific">Mycoplasma ovis str. Michigan</name>
    <dbReference type="NCBI Taxonomy" id="1415773"/>
    <lineage>
        <taxon>Bacteria</taxon>
        <taxon>Bacillati</taxon>
        <taxon>Mycoplasmatota</taxon>
        <taxon>Mollicutes</taxon>
        <taxon>Mycoplasmataceae</taxon>
        <taxon>Mycoplasma</taxon>
    </lineage>
</organism>
<evidence type="ECO:0000313" key="2">
    <source>
        <dbReference type="EMBL" id="AHC40496.1"/>
    </source>
</evidence>
<dbReference type="EMBL" id="CP006935">
    <property type="protein sequence ID" value="AHC40496.1"/>
    <property type="molecule type" value="Genomic_DNA"/>
</dbReference>
<sequence>MAILKALSLGLSGVLAGGVAIGAGGKLLLGSGSELTTGNQIQLSDRTAELEEQSNTITQLQNELDKLIQQKSENEDNYNKDLSSRQDELKKLRESTSTEDLSATKKQLEDLKRTYDQNSEDALNLKISGIKAELEKIQQNKKTYLEEKNQAQKEHKELSEKLEQMKRLEKIFKEFLKDSSTGDQIKSIEEYKAKLLSVITRQREEISAFRKDISDNLARLFDELRSGKEVKVIEADLDRSRLYISGYKYKVPIVGSTKEEEEFIKTLTDVFEQLKNK</sequence>
<reference evidence="2 3" key="1">
    <citation type="journal article" date="2014" name="Genome Announc.">
        <title>Complete Genome Sequence of Mycoplasma ovis Strain Michigan, a Hemoplasma of Sheep with Two Distinct 16S rRNA Genes.</title>
        <authorList>
            <person name="Deshuillers P.L."/>
            <person name="Santos A.P."/>
            <person name="do Nascimento N.C."/>
            <person name="Hampel J.A."/>
            <person name="Bergin I.L."/>
            <person name="Dyson M.C."/>
            <person name="Messick J.B."/>
        </authorList>
    </citation>
    <scope>NUCLEOTIDE SEQUENCE [LARGE SCALE GENOMIC DNA]</scope>
    <source>
        <strain evidence="2 3">Michigan</strain>
    </source>
</reference>
<protein>
    <recommendedName>
        <fullName evidence="4">Chromosome partition protein Smc</fullName>
    </recommendedName>
</protein>
<dbReference type="Proteomes" id="UP000018745">
    <property type="component" value="Chromosome"/>
</dbReference>
<gene>
    <name evidence="2" type="ORF">OVS_03820</name>
</gene>
<accession>A0ABN4BLZ7</accession>
<evidence type="ECO:0000256" key="1">
    <source>
        <dbReference type="SAM" id="MobiDB-lite"/>
    </source>
</evidence>